<organism evidence="1 2">
    <name type="scientific">Saccharomyces eubayanus</name>
    <name type="common">Yeast</name>
    <dbReference type="NCBI Taxonomy" id="1080349"/>
    <lineage>
        <taxon>Eukaryota</taxon>
        <taxon>Fungi</taxon>
        <taxon>Dikarya</taxon>
        <taxon>Ascomycota</taxon>
        <taxon>Saccharomycotina</taxon>
        <taxon>Saccharomycetes</taxon>
        <taxon>Saccharomycetales</taxon>
        <taxon>Saccharomycetaceae</taxon>
        <taxon>Saccharomyces</taxon>
    </lineage>
</organism>
<keyword evidence="2" id="KW-1185">Reference proteome</keyword>
<evidence type="ECO:0000313" key="1">
    <source>
        <dbReference type="EMBL" id="CAI1526718.1"/>
    </source>
</evidence>
<protein>
    <submittedName>
        <fullName evidence="1">Uncharacterized protein</fullName>
    </submittedName>
</protein>
<dbReference type="Proteomes" id="UP001152964">
    <property type="component" value="Chromosome 10"/>
</dbReference>
<dbReference type="EMBL" id="OX291500">
    <property type="protein sequence ID" value="CAI1526718.1"/>
    <property type="molecule type" value="Genomic_DNA"/>
</dbReference>
<proteinExistence type="predicted"/>
<gene>
    <name evidence="1" type="primary">U6500J03450</name>
    <name evidence="1" type="ORF">SEUBUCD650_0J03450</name>
</gene>
<accession>A0ABN8VFP7</accession>
<evidence type="ECO:0000313" key="2">
    <source>
        <dbReference type="Proteomes" id="UP001152964"/>
    </source>
</evidence>
<reference evidence="1" key="1">
    <citation type="submission" date="2022-08" db="EMBL/GenBank/DDBJ databases">
        <authorList>
            <person name="Byrne P K."/>
        </authorList>
    </citation>
    <scope>NUCLEOTIDE SEQUENCE</scope>
    <source>
        <strain evidence="1">UCD650</strain>
    </source>
</reference>
<sequence>MSKGYFKPEEHLYLRTDLNLFIVAFGDIKVTGVDNQ</sequence>
<name>A0ABN8VFP7_SACEU</name>